<feature type="binding site" evidence="6">
    <location>
        <position position="234"/>
    </location>
    <ligand>
        <name>NAD(+)</name>
        <dbReference type="ChEBI" id="CHEBI:57540"/>
    </ligand>
</feature>
<sequence length="378" mass="42167">MANNVVLHFRAEAAPLGYLAILTPESTRQLVEAGMKVHVERSTVRCFADQEYEAVGAKLVPPDSWPDAPIDHIILGIKEPENLKDIQALKHTHIYSGYYYKQQKNSVEGLQRYIRGGGTFLDLGSTKHGIGNQTDVFGRFTGIGGFAAALKAWRHQLEHPDGVTPMQPVKIHDSLESLVQEAKANLDKGIEITGRYPRVAIVGPAGRTGSGCLSLCRAVGIPENNILKWGREETSRPGPRDDLLQSDILVNCLYTNRRINPLIDDQALKRPRKLSIIVDISCDYQGPYHALPIYWQPSHFDNLAMPVSVPFGPPLTVVACNYYAAMVPRDTSEYATKALLPFFTSLIGWKQGETWRKLERLFWVKSDAIPQSERLAKL</sequence>
<evidence type="ECO:0000256" key="3">
    <source>
        <dbReference type="ARBA" id="ARBA00023027"/>
    </source>
</evidence>
<dbReference type="GO" id="GO:0004754">
    <property type="term" value="F:saccharopine dehydrogenase (NAD+, L-lysine-forming) activity"/>
    <property type="evidence" value="ECO:0007669"/>
    <property type="project" value="UniProtKB-EC"/>
</dbReference>
<dbReference type="EC" id="1.5.1.7" evidence="5"/>
<dbReference type="SMART" id="SM01003">
    <property type="entry name" value="AlaDh_PNT_N"/>
    <property type="match status" value="1"/>
</dbReference>
<dbReference type="GO" id="GO:0005737">
    <property type="term" value="C:cytoplasm"/>
    <property type="evidence" value="ECO:0007669"/>
    <property type="project" value="TreeGrafter"/>
</dbReference>
<dbReference type="Pfam" id="PF05222">
    <property type="entry name" value="AlaDh_PNT_N"/>
    <property type="match status" value="1"/>
</dbReference>
<evidence type="ECO:0000256" key="6">
    <source>
        <dbReference type="PIRSR" id="PIRSR018250-3"/>
    </source>
</evidence>
<comment type="pathway">
    <text evidence="5">Amino-acid biosynthesis; L-lysine biosynthesis via AAA pathway; L-lysine from L-alpha-aminoadipate (fungal route): step 3/3.</text>
</comment>
<comment type="caution">
    <text evidence="8">The sequence shown here is derived from an EMBL/GenBank/DDBJ whole genome shotgun (WGS) entry which is preliminary data.</text>
</comment>
<dbReference type="PANTHER" id="PTHR11133:SF23">
    <property type="entry name" value="SACCHAROPINE DEHYDROGENASE [NAD(+), L-LYSINE-FORMING]"/>
    <property type="match status" value="1"/>
</dbReference>
<dbReference type="RefSeq" id="XP_060283829.1">
    <property type="nucleotide sequence ID" value="XM_060427733.1"/>
</dbReference>
<dbReference type="Proteomes" id="UP001244011">
    <property type="component" value="Unassembled WGS sequence"/>
</dbReference>
<evidence type="ECO:0000256" key="1">
    <source>
        <dbReference type="ARBA" id="ARBA00005689"/>
    </source>
</evidence>
<dbReference type="PANTHER" id="PTHR11133">
    <property type="entry name" value="SACCHAROPINE DEHYDROGENASE"/>
    <property type="match status" value="1"/>
</dbReference>
<reference evidence="8" key="1">
    <citation type="submission" date="2023-06" db="EMBL/GenBank/DDBJ databases">
        <title>Genome-scale phylogeny and comparative genomics of the fungal order Sordariales.</title>
        <authorList>
            <consortium name="Lawrence Berkeley National Laboratory"/>
            <person name="Hensen N."/>
            <person name="Bonometti L."/>
            <person name="Westerberg I."/>
            <person name="Brannstrom I.O."/>
            <person name="Guillou S."/>
            <person name="Cros-Aarteil S."/>
            <person name="Calhoun S."/>
            <person name="Haridas S."/>
            <person name="Kuo A."/>
            <person name="Mondo S."/>
            <person name="Pangilinan J."/>
            <person name="Riley R."/>
            <person name="Labutti K."/>
            <person name="Andreopoulos B."/>
            <person name="Lipzen A."/>
            <person name="Chen C."/>
            <person name="Yanf M."/>
            <person name="Daum C."/>
            <person name="Ng V."/>
            <person name="Clum A."/>
            <person name="Steindorff A."/>
            <person name="Ohm R."/>
            <person name="Martin F."/>
            <person name="Silar P."/>
            <person name="Natvig D."/>
            <person name="Lalanne C."/>
            <person name="Gautier V."/>
            <person name="Ament-Velasquez S.L."/>
            <person name="Kruys A."/>
            <person name="Hutchinson M.I."/>
            <person name="Powell A.J."/>
            <person name="Barry K."/>
            <person name="Miller A.N."/>
            <person name="Grigoriev I.V."/>
            <person name="Debuchy R."/>
            <person name="Gladieux P."/>
            <person name="Thoren M.H."/>
            <person name="Johannesson H."/>
        </authorList>
    </citation>
    <scope>NUCLEOTIDE SEQUENCE</scope>
    <source>
        <strain evidence="8">8032-3</strain>
    </source>
</reference>
<evidence type="ECO:0000313" key="9">
    <source>
        <dbReference type="Proteomes" id="UP001244011"/>
    </source>
</evidence>
<evidence type="ECO:0000256" key="2">
    <source>
        <dbReference type="ARBA" id="ARBA00023002"/>
    </source>
</evidence>
<keyword evidence="3 5" id="KW-0520">NAD</keyword>
<accession>A0AAJ0C4N8</accession>
<dbReference type="InterPro" id="IPR051168">
    <property type="entry name" value="AASS"/>
</dbReference>
<keyword evidence="4 5" id="KW-0457">Lysine biosynthesis</keyword>
<dbReference type="GO" id="GO:0019878">
    <property type="term" value="P:lysine biosynthetic process via aminoadipic acid"/>
    <property type="evidence" value="ECO:0007669"/>
    <property type="project" value="TreeGrafter"/>
</dbReference>
<evidence type="ECO:0000313" key="8">
    <source>
        <dbReference type="EMBL" id="KAK1767616.1"/>
    </source>
</evidence>
<evidence type="ECO:0000256" key="4">
    <source>
        <dbReference type="ARBA" id="ARBA00023154"/>
    </source>
</evidence>
<keyword evidence="5" id="KW-0028">Amino-acid biosynthesis</keyword>
<dbReference type="EMBL" id="MU839007">
    <property type="protein sequence ID" value="KAK1767616.1"/>
    <property type="molecule type" value="Genomic_DNA"/>
</dbReference>
<feature type="binding site" evidence="6">
    <location>
        <position position="254"/>
    </location>
    <ligand>
        <name>NAD(+)</name>
        <dbReference type="ChEBI" id="CHEBI:57540"/>
    </ligand>
</feature>
<dbReference type="InterPro" id="IPR007886">
    <property type="entry name" value="AlaDH/PNT_N"/>
</dbReference>
<gene>
    <name evidence="8" type="ORF">QBC33DRAFT_536745</name>
</gene>
<feature type="binding site" evidence="6">
    <location>
        <begin position="206"/>
        <end position="207"/>
    </location>
    <ligand>
        <name>NAD(+)</name>
        <dbReference type="ChEBI" id="CHEBI:57540"/>
    </ligand>
</feature>
<name>A0AAJ0C4N8_9PEZI</name>
<dbReference type="Gene3D" id="3.40.50.720">
    <property type="entry name" value="NAD(P)-binding Rossmann-like Domain"/>
    <property type="match status" value="2"/>
</dbReference>
<comment type="similarity">
    <text evidence="1 5">Belongs to the AlaDH/PNT family.</text>
</comment>
<feature type="domain" description="Alanine dehydrogenase/pyridine nucleotide transhydrogenase N-terminal" evidence="7">
    <location>
        <begin position="8"/>
        <end position="144"/>
    </location>
</feature>
<dbReference type="SUPFAM" id="SSF52283">
    <property type="entry name" value="Formate/glycerate dehydrogenase catalytic domain-like"/>
    <property type="match status" value="1"/>
</dbReference>
<keyword evidence="9" id="KW-1185">Reference proteome</keyword>
<organism evidence="8 9">
    <name type="scientific">Phialemonium atrogriseum</name>
    <dbReference type="NCBI Taxonomy" id="1093897"/>
    <lineage>
        <taxon>Eukaryota</taxon>
        <taxon>Fungi</taxon>
        <taxon>Dikarya</taxon>
        <taxon>Ascomycota</taxon>
        <taxon>Pezizomycotina</taxon>
        <taxon>Sordariomycetes</taxon>
        <taxon>Sordariomycetidae</taxon>
        <taxon>Cephalothecales</taxon>
        <taxon>Cephalothecaceae</taxon>
        <taxon>Phialemonium</taxon>
    </lineage>
</organism>
<keyword evidence="2 5" id="KW-0560">Oxidoreductase</keyword>
<dbReference type="AlphaFoldDB" id="A0AAJ0C4N8"/>
<dbReference type="InterPro" id="IPR027281">
    <property type="entry name" value="Lys1"/>
</dbReference>
<evidence type="ECO:0000256" key="5">
    <source>
        <dbReference type="PIRNR" id="PIRNR018250"/>
    </source>
</evidence>
<comment type="catalytic activity">
    <reaction evidence="5">
        <text>L-saccharopine + NAD(+) + H2O = L-lysine + 2-oxoglutarate + NADH + H(+)</text>
        <dbReference type="Rhea" id="RHEA:12440"/>
        <dbReference type="ChEBI" id="CHEBI:15377"/>
        <dbReference type="ChEBI" id="CHEBI:15378"/>
        <dbReference type="ChEBI" id="CHEBI:16810"/>
        <dbReference type="ChEBI" id="CHEBI:32551"/>
        <dbReference type="ChEBI" id="CHEBI:57540"/>
        <dbReference type="ChEBI" id="CHEBI:57945"/>
        <dbReference type="ChEBI" id="CHEBI:57951"/>
        <dbReference type="EC" id="1.5.1.7"/>
    </reaction>
</comment>
<evidence type="ECO:0000259" key="7">
    <source>
        <dbReference type="SMART" id="SM01003"/>
    </source>
</evidence>
<protein>
    <recommendedName>
        <fullName evidence="5">Saccharopine dehydrogenase [NAD(+), L-lysine-forming]</fullName>
        <shortName evidence="5">SDH</shortName>
        <ecNumber evidence="5">1.5.1.7</ecNumber>
    </recommendedName>
    <alternativeName>
        <fullName evidence="5">Lysine--2-oxoglutarate reductase</fullName>
    </alternativeName>
</protein>
<dbReference type="GeneID" id="85310920"/>
<dbReference type="PIRSF" id="PIRSF018250">
    <property type="entry name" value="Saccharopine_DH_Lys"/>
    <property type="match status" value="1"/>
</dbReference>
<proteinExistence type="inferred from homology"/>